<dbReference type="Pfam" id="PF04371">
    <property type="entry name" value="PAD_porph"/>
    <property type="match status" value="1"/>
</dbReference>
<evidence type="ECO:0000256" key="1">
    <source>
        <dbReference type="ARBA" id="ARBA00022801"/>
    </source>
</evidence>
<dbReference type="GO" id="GO:0004668">
    <property type="term" value="F:protein-arginine deiminase activity"/>
    <property type="evidence" value="ECO:0007669"/>
    <property type="project" value="InterPro"/>
</dbReference>
<proteinExistence type="predicted"/>
<reference evidence="2" key="1">
    <citation type="submission" date="2018-05" db="EMBL/GenBank/DDBJ databases">
        <authorList>
            <person name="Lanie J.A."/>
            <person name="Ng W.-L."/>
            <person name="Kazmierczak K.M."/>
            <person name="Andrzejewski T.M."/>
            <person name="Davidsen T.M."/>
            <person name="Wayne K.J."/>
            <person name="Tettelin H."/>
            <person name="Glass J.I."/>
            <person name="Rusch D."/>
            <person name="Podicherti R."/>
            <person name="Tsui H.-C.T."/>
            <person name="Winkler M.E."/>
        </authorList>
    </citation>
    <scope>NUCLEOTIDE SEQUENCE</scope>
</reference>
<organism evidence="2">
    <name type="scientific">marine metagenome</name>
    <dbReference type="NCBI Taxonomy" id="408172"/>
    <lineage>
        <taxon>unclassified sequences</taxon>
        <taxon>metagenomes</taxon>
        <taxon>ecological metagenomes</taxon>
    </lineage>
</organism>
<dbReference type="InterPro" id="IPR007466">
    <property type="entry name" value="Peptidyl-Arg-deiminase_porph"/>
</dbReference>
<dbReference type="SUPFAM" id="SSF55909">
    <property type="entry name" value="Pentein"/>
    <property type="match status" value="1"/>
</dbReference>
<dbReference type="EMBL" id="UINC01124338">
    <property type="protein sequence ID" value="SVD01416.1"/>
    <property type="molecule type" value="Genomic_DNA"/>
</dbReference>
<protein>
    <recommendedName>
        <fullName evidence="3">Agmatine deiminase</fullName>
    </recommendedName>
</protein>
<dbReference type="Gene3D" id="3.75.10.10">
    <property type="entry name" value="L-arginine/glycine Amidinotransferase, Chain A"/>
    <property type="match status" value="1"/>
</dbReference>
<gene>
    <name evidence="2" type="ORF">METZ01_LOCUS354270</name>
</gene>
<dbReference type="GO" id="GO:0009446">
    <property type="term" value="P:putrescine biosynthetic process"/>
    <property type="evidence" value="ECO:0007669"/>
    <property type="project" value="InterPro"/>
</dbReference>
<sequence>MISSVFMTPKEQSYRMPAEWEQHECCWMQWPHDNPDFSGYNNVPTWSHFDIEKGRIAWANAASKISEFEKVKMIVHPDNIKNAKKILDTKVEIIEFINDDGWARDSGAIFLLNHEKKLGGVDWEFNGWGKFSPYDSDNKIARFMIEHTSAAYFKNDMILEGGSIHVDGEGTLLTTEQCLLNKNRNPNLSKDEIERNLKQYLGVNTIIWLKHGTDEGTDGHVDNVACFVKPGTVMALSCSDKNDSFYEKINENLEIL</sequence>
<dbReference type="PANTHER" id="PTHR31377">
    <property type="entry name" value="AGMATINE DEIMINASE-RELATED"/>
    <property type="match status" value="1"/>
</dbReference>
<dbReference type="PANTHER" id="PTHR31377:SF0">
    <property type="entry name" value="AGMATINE DEIMINASE-RELATED"/>
    <property type="match status" value="1"/>
</dbReference>
<feature type="non-terminal residue" evidence="2">
    <location>
        <position position="256"/>
    </location>
</feature>
<evidence type="ECO:0000313" key="2">
    <source>
        <dbReference type="EMBL" id="SVD01416.1"/>
    </source>
</evidence>
<dbReference type="AlphaFoldDB" id="A0A382RUT9"/>
<accession>A0A382RUT9</accession>
<keyword evidence="1" id="KW-0378">Hydrolase</keyword>
<name>A0A382RUT9_9ZZZZ</name>
<dbReference type="GO" id="GO:0047632">
    <property type="term" value="F:agmatine deiminase activity"/>
    <property type="evidence" value="ECO:0007669"/>
    <property type="project" value="TreeGrafter"/>
</dbReference>
<evidence type="ECO:0008006" key="3">
    <source>
        <dbReference type="Google" id="ProtNLM"/>
    </source>
</evidence>